<sequence>MKKYIILIIVAITVLIGCKKNAAFTYESDDNVYLDYPNLDTITYSFSYKPSIEQDTVWIPVKISGIRVAKDRKFVMSVVEGSSSAVRGFHYEKLKDFYIIPKDSGVVKVPVIVKNIDTGLVSNSVSLTLRVEGGQDFKGELPAAKRTKTLTFSNRLEEPYWWKYWGQFRGYGRVKHEFFLIVNGNVNLADMSKPSTAFYDIPRTLYYIENVRLFVTYPFDWVKQNPTRGYELKLRTDNSGDYDFYNVNAPSKKFHLKYFKQADEYVFLDEKGNQIKM</sequence>
<dbReference type="OrthoDB" id="1094829at2"/>
<keyword evidence="2" id="KW-1185">Reference proteome</keyword>
<reference evidence="1 2" key="1">
    <citation type="submission" date="2019-02" db="EMBL/GenBank/DDBJ databases">
        <title>Pedobacter sp. RP-1-13 sp. nov., isolated from Arctic soil.</title>
        <authorList>
            <person name="Dahal R.H."/>
        </authorList>
    </citation>
    <scope>NUCLEOTIDE SEQUENCE [LARGE SCALE GENOMIC DNA]</scope>
    <source>
        <strain evidence="1 2">RP-1-13</strain>
    </source>
</reference>
<proteinExistence type="predicted"/>
<dbReference type="Proteomes" id="UP000292884">
    <property type="component" value="Unassembled WGS sequence"/>
</dbReference>
<name>A0A4R0MLH5_9SPHI</name>
<dbReference type="InterPro" id="IPR032299">
    <property type="entry name" value="DUF4843"/>
</dbReference>
<dbReference type="EMBL" id="SJSK01000007">
    <property type="protein sequence ID" value="TCC87267.1"/>
    <property type="molecule type" value="Genomic_DNA"/>
</dbReference>
<evidence type="ECO:0000313" key="1">
    <source>
        <dbReference type="EMBL" id="TCC87267.1"/>
    </source>
</evidence>
<gene>
    <name evidence="1" type="ORF">EZ428_21420</name>
</gene>
<comment type="caution">
    <text evidence="1">The sequence shown here is derived from an EMBL/GenBank/DDBJ whole genome shotgun (WGS) entry which is preliminary data.</text>
</comment>
<dbReference type="RefSeq" id="WP_131555373.1">
    <property type="nucleotide sequence ID" value="NZ_SJSK01000007.1"/>
</dbReference>
<dbReference type="Pfam" id="PF16132">
    <property type="entry name" value="DUF4843"/>
    <property type="match status" value="1"/>
</dbReference>
<dbReference type="PROSITE" id="PS51257">
    <property type="entry name" value="PROKAR_LIPOPROTEIN"/>
    <property type="match status" value="1"/>
</dbReference>
<protein>
    <submittedName>
        <fullName evidence="1">DUF4843 domain-containing protein</fullName>
    </submittedName>
</protein>
<accession>A0A4R0MLH5</accession>
<organism evidence="1 2">
    <name type="scientific">Pedobacter frigiditerrae</name>
    <dbReference type="NCBI Taxonomy" id="2530452"/>
    <lineage>
        <taxon>Bacteria</taxon>
        <taxon>Pseudomonadati</taxon>
        <taxon>Bacteroidota</taxon>
        <taxon>Sphingobacteriia</taxon>
        <taxon>Sphingobacteriales</taxon>
        <taxon>Sphingobacteriaceae</taxon>
        <taxon>Pedobacter</taxon>
    </lineage>
</organism>
<evidence type="ECO:0000313" key="2">
    <source>
        <dbReference type="Proteomes" id="UP000292884"/>
    </source>
</evidence>
<dbReference type="AlphaFoldDB" id="A0A4R0MLH5"/>